<sequence length="1052" mass="110175">MFSSTLDLPVPVVVRPIAMLGGGAVGSRDGLGPNSSPNSGHNSGHHLRSPYPQRTATSTSNGAAATSSNAAVSSTGKSNGSASSPPAASSNGPGSSVATRATTPTTAAEESAAQLSRPTILIFTELEDEEDEGVNAARRWMHNAHDQPTTPSQSNPSTVYRDPTSGATGEVVDLGSRPSTAVAHTEETLSPLLCRSIGKPANSEDAGTSVSSFDRTAAGARGHPTPERTPNRSPPPGPYGHAAASTSSNGVASSTTSNATGQQLGTATPSDQEALPSHPMRVSATPVVPIVPHVAEPSCRRRVAEDLERLYGPNSRQPASTDAAGAPSPSEPANGAVGRLTISTTVMPTALSGDVAALSYAEDPETKTPLLPSGTPKKKRSALSFLNTASTSKKAAKAAAADSKKKATPPTAAERRQAREQVIRVGVQRLFQRLNELHLVAYHVKNDGNCQFRAISHQLFGDEGYHDIVRCQVVSYMRAARVECFDFYFESPAQADAYYDNLAKPGSWGDELSLRAASDCLYVNIHVLSSEERNCYITYRPSIDHAASAPSFLIDVAKLRERRKAVRQLLRSHGLHSGASFAASSFDPAGQGFGTASTMPDTYGRGRFGSEPTLTNATAGGGASSLTPGGGSGAARFSAQPPPQQQQQQQQSLFPPTSQPISRESSGHLIDDDADADENAEMDANAIQLALHKKLQHSEIRCSLPAGSTTTSCSFGPPVAGHGAAPASMPLLQPQLLMPARPAAPPSLLQPVRPPVPLPWLVSCNEDAAQVSKESQVERFRAVGAEVQPLDDATQAVNIFTQRMENMPVSAGEGANGRSGATDDYVRVQQTRSGVKTATTTPPTTLLQPQMSSSAGVASNRPGPLLSTASSVPCMSLQPTPPPPPLEEHAEMLLLASNVHRGRTNQSLQQSFSSIQTANSFGGYNGGGASTCMDPFNARSTQGSFTNSAADNSSYDASAAPVSIFKFEPRTEPIDIFLSYLYPVHYNSLSVSPQQQQQPRSAMSPEPLSSTARPHSARTEDTANPKPSRGAYPKLFSSSIGGSATAAGYQAL</sequence>
<feature type="compositionally biased region" description="Polar residues" evidence="1">
    <location>
        <begin position="244"/>
        <end position="271"/>
    </location>
</feature>
<dbReference type="RefSeq" id="XP_015656482.1">
    <property type="nucleotide sequence ID" value="XM_015805189.1"/>
</dbReference>
<evidence type="ECO:0000313" key="3">
    <source>
        <dbReference type="EMBL" id="KPA78045.1"/>
    </source>
</evidence>
<feature type="compositionally biased region" description="Low complexity" evidence="1">
    <location>
        <begin position="55"/>
        <end position="113"/>
    </location>
</feature>
<feature type="region of interest" description="Disordered" evidence="1">
    <location>
        <begin position="592"/>
        <end position="672"/>
    </location>
</feature>
<dbReference type="OMA" id="FDYYFES"/>
<dbReference type="EMBL" id="LGTL01000015">
    <property type="protein sequence ID" value="KPA78043.1"/>
    <property type="molecule type" value="Genomic_DNA"/>
</dbReference>
<organism evidence="3 4">
    <name type="scientific">Leptomonas pyrrhocoris</name>
    <name type="common">Firebug parasite</name>
    <dbReference type="NCBI Taxonomy" id="157538"/>
    <lineage>
        <taxon>Eukaryota</taxon>
        <taxon>Discoba</taxon>
        <taxon>Euglenozoa</taxon>
        <taxon>Kinetoplastea</taxon>
        <taxon>Metakinetoplastina</taxon>
        <taxon>Trypanosomatida</taxon>
        <taxon>Trypanosomatidae</taxon>
        <taxon>Leishmaniinae</taxon>
        <taxon>Leptomonas</taxon>
    </lineage>
</organism>
<evidence type="ECO:0000259" key="2">
    <source>
        <dbReference type="PROSITE" id="PS50802"/>
    </source>
</evidence>
<dbReference type="InterPro" id="IPR038765">
    <property type="entry name" value="Papain-like_cys_pep_sf"/>
</dbReference>
<reference evidence="3 4" key="1">
    <citation type="submission" date="2015-07" db="EMBL/GenBank/DDBJ databases">
        <title>High-quality genome of monoxenous trypanosomatid Leptomonas pyrrhocoris.</title>
        <authorList>
            <person name="Flegontov P."/>
            <person name="Butenko A."/>
            <person name="Firsov S."/>
            <person name="Vlcek C."/>
            <person name="Logacheva M.D."/>
            <person name="Field M."/>
            <person name="Filatov D."/>
            <person name="Flegontova O."/>
            <person name="Gerasimov E."/>
            <person name="Jackson A.P."/>
            <person name="Kelly S."/>
            <person name="Opperdoes F."/>
            <person name="O'Reilly A."/>
            <person name="Votypka J."/>
            <person name="Yurchenko V."/>
            <person name="Lukes J."/>
        </authorList>
    </citation>
    <scope>NUCLEOTIDE SEQUENCE [LARGE SCALE GENOMIC DNA]</scope>
    <source>
        <strain evidence="3">H10</strain>
    </source>
</reference>
<dbReference type="AlphaFoldDB" id="A0A0M9FXE4"/>
<feature type="region of interest" description="Disordered" evidence="1">
    <location>
        <begin position="992"/>
        <end position="1041"/>
    </location>
</feature>
<evidence type="ECO:0000313" key="4">
    <source>
        <dbReference type="Proteomes" id="UP000037923"/>
    </source>
</evidence>
<dbReference type="Pfam" id="PF02338">
    <property type="entry name" value="OTU"/>
    <property type="match status" value="1"/>
</dbReference>
<feature type="region of interest" description="Disordered" evidence="1">
    <location>
        <begin position="200"/>
        <end position="278"/>
    </location>
</feature>
<feature type="compositionally biased region" description="Polar residues" evidence="1">
    <location>
        <begin position="146"/>
        <end position="158"/>
    </location>
</feature>
<dbReference type="PROSITE" id="PS50802">
    <property type="entry name" value="OTU"/>
    <property type="match status" value="1"/>
</dbReference>
<protein>
    <recommendedName>
        <fullName evidence="2">OTU domain-containing protein</fullName>
    </recommendedName>
</protein>
<dbReference type="RefSeq" id="XP_015656483.1">
    <property type="nucleotide sequence ID" value="XM_015805190.1"/>
</dbReference>
<comment type="caution">
    <text evidence="3">The sequence shown here is derived from an EMBL/GenBank/DDBJ whole genome shotgun (WGS) entry which is preliminary data.</text>
</comment>
<dbReference type="VEuPathDB" id="TriTrypDB:LpyrH10_15_1970"/>
<feature type="region of interest" description="Disordered" evidence="1">
    <location>
        <begin position="28"/>
        <end position="114"/>
    </location>
</feature>
<feature type="compositionally biased region" description="Low complexity" evidence="1">
    <location>
        <begin position="992"/>
        <end position="1005"/>
    </location>
</feature>
<dbReference type="GeneID" id="26907073"/>
<proteinExistence type="predicted"/>
<feature type="domain" description="OTU" evidence="2">
    <location>
        <begin position="439"/>
        <end position="552"/>
    </location>
</feature>
<dbReference type="RefSeq" id="XP_015656484.1">
    <property type="nucleotide sequence ID" value="XM_015805191.1"/>
</dbReference>
<feature type="compositionally biased region" description="Low complexity" evidence="1">
    <location>
        <begin position="839"/>
        <end position="850"/>
    </location>
</feature>
<feature type="region of interest" description="Disordered" evidence="1">
    <location>
        <begin position="310"/>
        <end position="336"/>
    </location>
</feature>
<feature type="compositionally biased region" description="Gly residues" evidence="1">
    <location>
        <begin position="619"/>
        <end position="633"/>
    </location>
</feature>
<feature type="compositionally biased region" description="Polar residues" evidence="1">
    <location>
        <begin position="205"/>
        <end position="214"/>
    </location>
</feature>
<accession>A0A0M9FXE4</accession>
<feature type="region of interest" description="Disordered" evidence="1">
    <location>
        <begin position="144"/>
        <end position="187"/>
    </location>
</feature>
<dbReference type="EMBL" id="LGTL01000015">
    <property type="protein sequence ID" value="KPA78044.1"/>
    <property type="molecule type" value="Genomic_DNA"/>
</dbReference>
<dbReference type="OrthoDB" id="246725at2759"/>
<dbReference type="EMBL" id="LGTL01000015">
    <property type="protein sequence ID" value="KPA78045.1"/>
    <property type="molecule type" value="Genomic_DNA"/>
</dbReference>
<dbReference type="InterPro" id="IPR003323">
    <property type="entry name" value="OTU_dom"/>
</dbReference>
<dbReference type="GO" id="GO:0016579">
    <property type="term" value="P:protein deubiquitination"/>
    <property type="evidence" value="ECO:0007669"/>
    <property type="project" value="TreeGrafter"/>
</dbReference>
<dbReference type="Proteomes" id="UP000037923">
    <property type="component" value="Unassembled WGS sequence"/>
</dbReference>
<feature type="compositionally biased region" description="Low complexity" evidence="1">
    <location>
        <begin position="30"/>
        <end position="42"/>
    </location>
</feature>
<feature type="compositionally biased region" description="Polar residues" evidence="1">
    <location>
        <begin position="652"/>
        <end position="664"/>
    </location>
</feature>
<evidence type="ECO:0000256" key="1">
    <source>
        <dbReference type="SAM" id="MobiDB-lite"/>
    </source>
</evidence>
<dbReference type="InterPro" id="IPR050704">
    <property type="entry name" value="Peptidase_C85-like"/>
</dbReference>
<dbReference type="SUPFAM" id="SSF54001">
    <property type="entry name" value="Cysteine proteinases"/>
    <property type="match status" value="1"/>
</dbReference>
<dbReference type="PANTHER" id="PTHR12419">
    <property type="entry name" value="OTU DOMAIN CONTAINING PROTEIN"/>
    <property type="match status" value="1"/>
</dbReference>
<dbReference type="GO" id="GO:0004843">
    <property type="term" value="F:cysteine-type deubiquitinase activity"/>
    <property type="evidence" value="ECO:0007669"/>
    <property type="project" value="TreeGrafter"/>
</dbReference>
<feature type="region of interest" description="Disordered" evidence="1">
    <location>
        <begin position="396"/>
        <end position="417"/>
    </location>
</feature>
<feature type="region of interest" description="Disordered" evidence="1">
    <location>
        <begin position="832"/>
        <end position="870"/>
    </location>
</feature>
<name>A0A0M9FXE4_LEPPY</name>
<gene>
    <name evidence="3" type="ORF">ABB37_06787</name>
</gene>
<dbReference type="PANTHER" id="PTHR12419:SF11">
    <property type="entry name" value="OTU DOMAIN-CONTAINING PROTEIN DDB_G0284757"/>
    <property type="match status" value="1"/>
</dbReference>
<keyword evidence="4" id="KW-1185">Reference proteome</keyword>
<dbReference type="Gene3D" id="3.90.70.80">
    <property type="match status" value="1"/>
</dbReference>